<evidence type="ECO:0000313" key="4">
    <source>
        <dbReference type="Proteomes" id="UP000050554"/>
    </source>
</evidence>
<dbReference type="InterPro" id="IPR024975">
    <property type="entry name" value="NOV_C"/>
</dbReference>
<protein>
    <submittedName>
        <fullName evidence="3">Uncharacterized protein</fullName>
    </submittedName>
</protein>
<feature type="domain" description="Protein NO VEIN C-terminal" evidence="1">
    <location>
        <begin position="262"/>
        <end position="359"/>
    </location>
</feature>
<dbReference type="Pfam" id="PF13020">
    <property type="entry name" value="NOV_C"/>
    <property type="match status" value="1"/>
</dbReference>
<reference evidence="3 4" key="1">
    <citation type="submission" date="2015-09" db="EMBL/GenBank/DDBJ databases">
        <title>Genome announcement of multiple Pseudomonas syringae strains.</title>
        <authorList>
            <person name="Thakur S."/>
            <person name="Wang P.W."/>
            <person name="Gong Y."/>
            <person name="Weir B.S."/>
            <person name="Guttman D.S."/>
        </authorList>
    </citation>
    <scope>NUCLEOTIDE SEQUENCE [LARGE SCALE GENOMIC DNA]</scope>
    <source>
        <strain evidence="3 4">ICMP3882</strain>
    </source>
</reference>
<gene>
    <name evidence="3" type="ORF">ALO47_03158</name>
</gene>
<accession>A0A0P9YI44</accession>
<evidence type="ECO:0000259" key="2">
    <source>
        <dbReference type="Pfam" id="PF26345"/>
    </source>
</evidence>
<dbReference type="AlphaFoldDB" id="A0A0P9YI44"/>
<dbReference type="Proteomes" id="UP000050554">
    <property type="component" value="Unassembled WGS sequence"/>
</dbReference>
<dbReference type="PATRIC" id="fig|55398.3.peg.3976"/>
<dbReference type="InterPro" id="IPR058807">
    <property type="entry name" value="ScoMcrA_N"/>
</dbReference>
<dbReference type="EMBL" id="LJRF01000115">
    <property type="protein sequence ID" value="KPY46981.1"/>
    <property type="molecule type" value="Genomic_DNA"/>
</dbReference>
<evidence type="ECO:0000259" key="1">
    <source>
        <dbReference type="Pfam" id="PF13020"/>
    </source>
</evidence>
<name>A0A0P9YI44_PSESI</name>
<proteinExistence type="predicted"/>
<dbReference type="Pfam" id="PF26345">
    <property type="entry name" value="ScoMcrA_N"/>
    <property type="match status" value="1"/>
</dbReference>
<comment type="caution">
    <text evidence="3">The sequence shown here is derived from an EMBL/GenBank/DDBJ whole genome shotgun (WGS) entry which is preliminary data.</text>
</comment>
<feature type="domain" description="ScoMcrA-like N-terminal head" evidence="2">
    <location>
        <begin position="16"/>
        <end position="100"/>
    </location>
</feature>
<organism evidence="3 4">
    <name type="scientific">Pseudomonas syringae pv. ribicola</name>
    <dbReference type="NCBI Taxonomy" id="55398"/>
    <lineage>
        <taxon>Bacteria</taxon>
        <taxon>Pseudomonadati</taxon>
        <taxon>Pseudomonadota</taxon>
        <taxon>Gammaproteobacteria</taxon>
        <taxon>Pseudomonadales</taxon>
        <taxon>Pseudomonadaceae</taxon>
        <taxon>Pseudomonas</taxon>
    </lineage>
</organism>
<sequence>MGYPIMSRIFRLQSPEAVQVAMDEFTEMGREGFLKRYGYGQSRDFLVRNPKNGDLCDSKAIAGVAYGKQYLNEGALAAKAFSGGEKTVVPTLEALGYEIVRIGADWSEEEVDAAVAEYFRMLQLEAEDARYNKTEHNSALRKKLTNRTKGSVEMKHSNISAVLSDLGLPFINGYKPRGNTQLLLRKAVQAFLNGHVSTVSKIVDALEEVKSPGEKNYKAVLVEPPSFRPSLNMSKTERRERVPRRFDYAARDEANRSLGRAGEEWVMGFEKHRLTELGVPELFDQVDWVSDRLGDGAGYDILSLDKDGLYRYIEVKTTNGSFETSFVISHNELEFSQEVAERFYLYRLFQFRRDPKLFILNGDISKQLSLKALDFRASFREQF</sequence>
<evidence type="ECO:0000313" key="3">
    <source>
        <dbReference type="EMBL" id="KPY46981.1"/>
    </source>
</evidence>